<dbReference type="SMART" id="SM00028">
    <property type="entry name" value="TPR"/>
    <property type="match status" value="4"/>
</dbReference>
<dbReference type="PANTHER" id="PTHR47691">
    <property type="entry name" value="REGULATOR-RELATED"/>
    <property type="match status" value="1"/>
</dbReference>
<dbReference type="SUPFAM" id="SSF52540">
    <property type="entry name" value="P-loop containing nucleoside triphosphate hydrolases"/>
    <property type="match status" value="1"/>
</dbReference>
<evidence type="ECO:0000313" key="2">
    <source>
        <dbReference type="Proteomes" id="UP000320876"/>
    </source>
</evidence>
<organism evidence="1 2">
    <name type="scientific">Amycolatopsis cihanbeyliensis</name>
    <dbReference type="NCBI Taxonomy" id="1128664"/>
    <lineage>
        <taxon>Bacteria</taxon>
        <taxon>Bacillati</taxon>
        <taxon>Actinomycetota</taxon>
        <taxon>Actinomycetes</taxon>
        <taxon>Pseudonocardiales</taxon>
        <taxon>Pseudonocardiaceae</taxon>
        <taxon>Amycolatopsis</taxon>
    </lineage>
</organism>
<keyword evidence="2" id="KW-1185">Reference proteome</keyword>
<dbReference type="GO" id="GO:0043531">
    <property type="term" value="F:ADP binding"/>
    <property type="evidence" value="ECO:0007669"/>
    <property type="project" value="InterPro"/>
</dbReference>
<sequence>MNATARNAAWFDSAGTVVQAGTVLGGVHLHQDTSRPARVPRQLPLPPRRLVGREREAAELTEVLDRGSAQEEMVLLSVEGIGGVGKSALALYWAHRELDRFPDGQLHADLSGFGPSGEAASPLSVLHGFLGALGVAPAALPVTLDAAAALYRSVLAGKRVLVVLDNAADTDQVTPLLPAGPGCAVLVTSRNRLAGLRLRGASSVRLDVLSRGGARELLTARVGADPVRTDPRAVDMLLDCCAGLPLALALVAARAAAGSELPLSVVADELRDTRERLDAFDAGDGSADLRAVLSWSYRALGQDEAGGFRLLGTAPVADLGLTAAASLLGIPAKLAARQLRALERKNLVHQHMPHRFRMHDLIRLYAAELAETLDPAAEPAAANRRLVDFYLHSAHTADRLLYPHRTPTELPACTAGVTPDRPADEAGALAWFAVEHQQVRAAQRAAAELGWAERAWQLSRALDTYQYLRGRLAENVETSRTGVAAAERIGDAEVLALAHRQLGRALSRVGELDEALPGLDLALSLAARAGDPIGQAHTHHDLARLHSLRGDHERAVRHATGALERYRAAGNAVGEAHALNALGRQHTELGDHDRAWRDCAAALALHEEQGNAGGAAVTLDNLGLIAGRTGRPEEAEQRYSRALELCRRQGNDFFEAEVTEHLGTVRLDRGRRRQGLRTLRRAGELYAAQHRRADAERVGHLLER</sequence>
<dbReference type="AlphaFoldDB" id="A0A542DS08"/>
<dbReference type="Pfam" id="PF13424">
    <property type="entry name" value="TPR_12"/>
    <property type="match status" value="2"/>
</dbReference>
<comment type="caution">
    <text evidence="1">The sequence shown here is derived from an EMBL/GenBank/DDBJ whole genome shotgun (WGS) entry which is preliminary data.</text>
</comment>
<dbReference type="OrthoDB" id="3275754at2"/>
<reference evidence="1 2" key="1">
    <citation type="submission" date="2019-06" db="EMBL/GenBank/DDBJ databases">
        <title>Sequencing the genomes of 1000 actinobacteria strains.</title>
        <authorList>
            <person name="Klenk H.-P."/>
        </authorList>
    </citation>
    <scope>NUCLEOTIDE SEQUENCE [LARGE SCALE GENOMIC DNA]</scope>
    <source>
        <strain evidence="1 2">DSM 45679</strain>
    </source>
</reference>
<dbReference type="InterPro" id="IPR027417">
    <property type="entry name" value="P-loop_NTPase"/>
</dbReference>
<dbReference type="InterPro" id="IPR019734">
    <property type="entry name" value="TPR_rpt"/>
</dbReference>
<dbReference type="RefSeq" id="WP_142001349.1">
    <property type="nucleotide sequence ID" value="NZ_VFML01000001.1"/>
</dbReference>
<gene>
    <name evidence="1" type="ORF">FB471_5724</name>
</gene>
<dbReference type="Gene3D" id="1.25.40.10">
    <property type="entry name" value="Tetratricopeptide repeat domain"/>
    <property type="match status" value="2"/>
</dbReference>
<dbReference type="PANTHER" id="PTHR47691:SF3">
    <property type="entry name" value="HTH-TYPE TRANSCRIPTIONAL REGULATOR RV0890C-RELATED"/>
    <property type="match status" value="1"/>
</dbReference>
<dbReference type="EMBL" id="VFML01000001">
    <property type="protein sequence ID" value="TQJ05879.1"/>
    <property type="molecule type" value="Genomic_DNA"/>
</dbReference>
<dbReference type="PRINTS" id="PR00364">
    <property type="entry name" value="DISEASERSIST"/>
</dbReference>
<proteinExistence type="predicted"/>
<dbReference type="Gene3D" id="3.40.50.300">
    <property type="entry name" value="P-loop containing nucleotide triphosphate hydrolases"/>
    <property type="match status" value="1"/>
</dbReference>
<dbReference type="SUPFAM" id="SSF48452">
    <property type="entry name" value="TPR-like"/>
    <property type="match status" value="1"/>
</dbReference>
<accession>A0A542DS08</accession>
<dbReference type="Proteomes" id="UP000320876">
    <property type="component" value="Unassembled WGS sequence"/>
</dbReference>
<protein>
    <submittedName>
        <fullName evidence="1">NB-ARC domain-containing protein</fullName>
    </submittedName>
</protein>
<evidence type="ECO:0000313" key="1">
    <source>
        <dbReference type="EMBL" id="TQJ05879.1"/>
    </source>
</evidence>
<dbReference type="InterPro" id="IPR011990">
    <property type="entry name" value="TPR-like_helical_dom_sf"/>
</dbReference>
<name>A0A542DS08_AMYCI</name>